<keyword evidence="2" id="KW-0472">Membrane</keyword>
<keyword evidence="2" id="KW-1133">Transmembrane helix</keyword>
<dbReference type="EMBL" id="FWFG01000107">
    <property type="protein sequence ID" value="SLM95008.1"/>
    <property type="molecule type" value="Genomic_DNA"/>
</dbReference>
<reference evidence="3 4" key="1">
    <citation type="submission" date="2017-02" db="EMBL/GenBank/DDBJ databases">
        <authorList>
            <person name="Peterson S.W."/>
        </authorList>
    </citation>
    <scope>NUCLEOTIDE SEQUENCE [LARGE SCALE GENOMIC DNA]</scope>
    <source>
        <strain evidence="3 4">CIP104813</strain>
    </source>
</reference>
<dbReference type="OrthoDB" id="8017424at2"/>
<accession>A0A1X6X745</accession>
<feature type="transmembrane region" description="Helical" evidence="2">
    <location>
        <begin position="146"/>
        <end position="163"/>
    </location>
</feature>
<dbReference type="AlphaFoldDB" id="A0A1X6X745"/>
<dbReference type="Pfam" id="PF09819">
    <property type="entry name" value="ABC_cobalt"/>
    <property type="match status" value="1"/>
</dbReference>
<name>A0A1X6X745_9MICO</name>
<dbReference type="Proteomes" id="UP000195981">
    <property type="component" value="Unassembled WGS sequence"/>
</dbReference>
<feature type="transmembrane region" description="Helical" evidence="2">
    <location>
        <begin position="125"/>
        <end position="141"/>
    </location>
</feature>
<feature type="region of interest" description="Disordered" evidence="1">
    <location>
        <begin position="1"/>
        <end position="30"/>
    </location>
</feature>
<evidence type="ECO:0000256" key="2">
    <source>
        <dbReference type="SAM" id="Phobius"/>
    </source>
</evidence>
<organism evidence="3 4">
    <name type="scientific">Brachybacterium nesterenkovii</name>
    <dbReference type="NCBI Taxonomy" id="47847"/>
    <lineage>
        <taxon>Bacteria</taxon>
        <taxon>Bacillati</taxon>
        <taxon>Actinomycetota</taxon>
        <taxon>Actinomycetes</taxon>
        <taxon>Micrococcales</taxon>
        <taxon>Dermabacteraceae</taxon>
        <taxon>Brachybacterium</taxon>
    </lineage>
</organism>
<feature type="transmembrane region" description="Helical" evidence="2">
    <location>
        <begin position="100"/>
        <end position="119"/>
    </location>
</feature>
<evidence type="ECO:0000313" key="4">
    <source>
        <dbReference type="Proteomes" id="UP000195981"/>
    </source>
</evidence>
<evidence type="ECO:0000256" key="1">
    <source>
        <dbReference type="SAM" id="MobiDB-lite"/>
    </source>
</evidence>
<dbReference type="RefSeq" id="WP_087104996.1">
    <property type="nucleotide sequence ID" value="NZ_FWFG01000107.1"/>
</dbReference>
<sequence length="225" mass="23435">MTQHDSATTRGAAPGTGTAPGAADGATTAPPRRTWRTIDLLVTVTIGVAMGVVFLGLSYAYYPIEPLTAAFAPASGLLAGLWFLPAILAGLIVRKPGAALLAELIAAFVEMMLGGQWGWTTMISGLAQGLGVELGLALFAYRRSGVLALAVAGACASAIEWVYEAFGTSAMEWAMDWKLAYLAIMVVSGVVLSPLLCLPLARLLARTGVLDAFPIGRERAARELV</sequence>
<dbReference type="PIRSF" id="PIRSF037394">
    <property type="entry name" value="ABC_thiamine-permease_YkoE_prd"/>
    <property type="match status" value="1"/>
</dbReference>
<keyword evidence="4" id="KW-1185">Reference proteome</keyword>
<proteinExistence type="predicted"/>
<feature type="transmembrane region" description="Helical" evidence="2">
    <location>
        <begin position="74"/>
        <end position="93"/>
    </location>
</feature>
<evidence type="ECO:0000313" key="3">
    <source>
        <dbReference type="EMBL" id="SLM95008.1"/>
    </source>
</evidence>
<gene>
    <name evidence="3" type="ORF">FM110_12035</name>
</gene>
<feature type="transmembrane region" description="Helical" evidence="2">
    <location>
        <begin position="179"/>
        <end position="201"/>
    </location>
</feature>
<dbReference type="InterPro" id="IPR017195">
    <property type="entry name" value="ABC_thiamin-permease_prd"/>
</dbReference>
<keyword evidence="2" id="KW-0812">Transmembrane</keyword>
<protein>
    <submittedName>
        <fullName evidence="3">Substrate-specific component YkoE of thiamin-regulated ECF transporter for HydroxyMethylPyrimidine</fullName>
    </submittedName>
</protein>
<feature type="compositionally biased region" description="Low complexity" evidence="1">
    <location>
        <begin position="8"/>
        <end position="30"/>
    </location>
</feature>
<feature type="transmembrane region" description="Helical" evidence="2">
    <location>
        <begin position="40"/>
        <end position="62"/>
    </location>
</feature>